<keyword evidence="4" id="KW-0186">Copper</keyword>
<dbReference type="GO" id="GO:0006878">
    <property type="term" value="P:intracellular copper ion homeostasis"/>
    <property type="evidence" value="ECO:0007669"/>
    <property type="project" value="TreeGrafter"/>
</dbReference>
<keyword evidence="5" id="KW-0805">Transcription regulation</keyword>
<dbReference type="KEGG" id="mbe:MBM_06382"/>
<reference evidence="10 11" key="1">
    <citation type="journal article" date="2012" name="BMC Genomics">
        <title>Sequencing the genome of Marssonina brunnea reveals fungus-poplar co-evolution.</title>
        <authorList>
            <person name="Zhu S."/>
            <person name="Cao Y.-Z."/>
            <person name="Jiang C."/>
            <person name="Tan B.-Y."/>
            <person name="Wang Z."/>
            <person name="Feng S."/>
            <person name="Zhang L."/>
            <person name="Su X.-H."/>
            <person name="Brejova B."/>
            <person name="Vinar T."/>
            <person name="Xu M."/>
            <person name="Wang M.-X."/>
            <person name="Zhang S.-G."/>
            <person name="Huang M.-R."/>
            <person name="Wu R."/>
            <person name="Zhou Y."/>
        </authorList>
    </citation>
    <scope>NUCLEOTIDE SEQUENCE [LARGE SCALE GENOMIC DNA]</scope>
    <source>
        <strain evidence="10 11">MB_m1</strain>
    </source>
</reference>
<dbReference type="GO" id="GO:0000978">
    <property type="term" value="F:RNA polymerase II cis-regulatory region sequence-specific DNA binding"/>
    <property type="evidence" value="ECO:0007669"/>
    <property type="project" value="TreeGrafter"/>
</dbReference>
<organism evidence="10 11">
    <name type="scientific">Marssonina brunnea f. sp. multigermtubi (strain MB_m1)</name>
    <name type="common">Marssonina leaf spot fungus</name>
    <dbReference type="NCBI Taxonomy" id="1072389"/>
    <lineage>
        <taxon>Eukaryota</taxon>
        <taxon>Fungi</taxon>
        <taxon>Dikarya</taxon>
        <taxon>Ascomycota</taxon>
        <taxon>Pezizomycotina</taxon>
        <taxon>Leotiomycetes</taxon>
        <taxon>Helotiales</taxon>
        <taxon>Drepanopezizaceae</taxon>
        <taxon>Drepanopeziza</taxon>
    </lineage>
</organism>
<dbReference type="GO" id="GO:0006879">
    <property type="term" value="P:intracellular iron ion homeostasis"/>
    <property type="evidence" value="ECO:0007669"/>
    <property type="project" value="TreeGrafter"/>
</dbReference>
<dbReference type="Proteomes" id="UP000006753">
    <property type="component" value="Unassembled WGS sequence"/>
</dbReference>
<feature type="compositionally biased region" description="Low complexity" evidence="8">
    <location>
        <begin position="39"/>
        <end position="58"/>
    </location>
</feature>
<dbReference type="Gene3D" id="3.90.430.10">
    <property type="entry name" value="Copper fist DNA-binding domain"/>
    <property type="match status" value="1"/>
</dbReference>
<gene>
    <name evidence="10" type="ORF">MBM_06382</name>
</gene>
<feature type="region of interest" description="Disordered" evidence="8">
    <location>
        <begin position="312"/>
        <end position="340"/>
    </location>
</feature>
<dbReference type="eggNOG" id="ENOG502S7CA">
    <property type="taxonomic scope" value="Eukaryota"/>
</dbReference>
<keyword evidence="3" id="KW-0862">Zinc</keyword>
<evidence type="ECO:0000256" key="3">
    <source>
        <dbReference type="ARBA" id="ARBA00022833"/>
    </source>
</evidence>
<keyword evidence="7" id="KW-0539">Nucleus</keyword>
<dbReference type="PANTHER" id="PTHR28088:SF5">
    <property type="entry name" value="TRANSCRIPTIONAL ACTIVATOR HAA1-RELATED"/>
    <property type="match status" value="1"/>
</dbReference>
<evidence type="ECO:0000313" key="10">
    <source>
        <dbReference type="EMBL" id="EKD15166.1"/>
    </source>
</evidence>
<dbReference type="STRING" id="1072389.K1WQD2"/>
<evidence type="ECO:0000256" key="8">
    <source>
        <dbReference type="SAM" id="MobiDB-lite"/>
    </source>
</evidence>
<dbReference type="PROSITE" id="PS50073">
    <property type="entry name" value="COPPER_FIST_2"/>
    <property type="match status" value="1"/>
</dbReference>
<feature type="domain" description="Copper-fist" evidence="9">
    <location>
        <begin position="206"/>
        <end position="245"/>
    </location>
</feature>
<evidence type="ECO:0000256" key="7">
    <source>
        <dbReference type="ARBA" id="ARBA00023242"/>
    </source>
</evidence>
<dbReference type="InterPro" id="IPR051763">
    <property type="entry name" value="Copper_Homeo_Regul"/>
</dbReference>
<feature type="region of interest" description="Disordered" evidence="8">
    <location>
        <begin position="39"/>
        <end position="62"/>
    </location>
</feature>
<dbReference type="OrthoDB" id="5600085at2759"/>
<dbReference type="PANTHER" id="PTHR28088">
    <property type="entry name" value="TRANSCRIPTIONAL ACTIVATOR HAA1-RELATED"/>
    <property type="match status" value="1"/>
</dbReference>
<dbReference type="SMART" id="SM00412">
    <property type="entry name" value="Cu_FIST"/>
    <property type="match status" value="1"/>
</dbReference>
<name>K1WQD2_MARBU</name>
<evidence type="ECO:0000256" key="2">
    <source>
        <dbReference type="ARBA" id="ARBA00022723"/>
    </source>
</evidence>
<keyword evidence="2" id="KW-0479">Metal-binding</keyword>
<dbReference type="GO" id="GO:0005507">
    <property type="term" value="F:copper ion binding"/>
    <property type="evidence" value="ECO:0007669"/>
    <property type="project" value="InterPro"/>
</dbReference>
<dbReference type="Pfam" id="PF00649">
    <property type="entry name" value="Copper-fist"/>
    <property type="match status" value="1"/>
</dbReference>
<evidence type="ECO:0000256" key="4">
    <source>
        <dbReference type="ARBA" id="ARBA00023008"/>
    </source>
</evidence>
<evidence type="ECO:0000256" key="5">
    <source>
        <dbReference type="ARBA" id="ARBA00023015"/>
    </source>
</evidence>
<dbReference type="InParanoid" id="K1WQD2"/>
<dbReference type="InterPro" id="IPR001083">
    <property type="entry name" value="Cu_fist_DNA-bd_dom"/>
</dbReference>
<comment type="subcellular location">
    <subcellularLocation>
        <location evidence="1">Nucleus</location>
    </subcellularLocation>
</comment>
<dbReference type="SUPFAM" id="SSF57879">
    <property type="entry name" value="Zinc domain conserved in yeast copper-regulated transcription factors"/>
    <property type="match status" value="1"/>
</dbReference>
<evidence type="ECO:0000256" key="1">
    <source>
        <dbReference type="ARBA" id="ARBA00004123"/>
    </source>
</evidence>
<dbReference type="InterPro" id="IPR036395">
    <property type="entry name" value="Cu_fist_DNA-bd_dom_sf"/>
</dbReference>
<evidence type="ECO:0000313" key="11">
    <source>
        <dbReference type="Proteomes" id="UP000006753"/>
    </source>
</evidence>
<evidence type="ECO:0000259" key="9">
    <source>
        <dbReference type="PROSITE" id="PS50073"/>
    </source>
</evidence>
<accession>K1WQD2</accession>
<dbReference type="PRINTS" id="PR00617">
    <property type="entry name" value="COPPERFIST"/>
</dbReference>
<evidence type="ECO:0000256" key="6">
    <source>
        <dbReference type="ARBA" id="ARBA00023163"/>
    </source>
</evidence>
<dbReference type="GO" id="GO:0000981">
    <property type="term" value="F:DNA-binding transcription factor activity, RNA polymerase II-specific"/>
    <property type="evidence" value="ECO:0007669"/>
    <property type="project" value="TreeGrafter"/>
</dbReference>
<dbReference type="AlphaFoldDB" id="K1WQD2"/>
<sequence length="678" mass="72736">MVVVVVPVVVDVVVITTYISGSKTGAGWVAEFVLVISSSSSSSSSSSTGSSSSTDSSSIFMVHEPPTTSLHHTWCPHPLPPSPIPLPPSPFPLPTTSSIPHRATKTQTALPVLLGRRTPADNRTALPDVLQPLPQSRLFLYPLSKPPPTVVAQTESRCPAASAGAVRLLYSQGSSVHSCAYAIQPPSSILYPPQLRIQIQIPKTAKMLIKGEKYACDACVRGHRVSNCQHSDRPLQHINKKGRPVSQCTHCRTLRKSRSAHVRCDCGEKAHAKGACGHDTGADISDRRHTDSCCCSHTGRCTCALKKEHLDPVPETDSDNPSMSSAPKAGKPRPRALTAQSDGGLTVFTNGHHKPVHKHNNMASKCGLPYVVPRAHSIHVPSPTGLANRSVDNLPYTNTIDALRSDSHIKDSMFGAQQEQRMAKSEHGSPLVSPQQNQSNLEYLNGQLPPLDLTVIPDDFNYLLPVDGPPVFSAGLSSGSIDWSHYDGLDFNSDSLATSSYSQAPSFTGFDFGSIDQPQPGLASTSTSGEISEVEDYLPLADTTSGTRPSLLKNQYGSDHDKSDLGDIDGFRLSTASSYIGLPQAQLLASNNFDSLDMDTFLNGVQTTSGAYVDNGMSTAVYVDDGKTGPSPSTFDDSTHFQLPEGESDPFWIQSFSPLGVPINQAQSENFENPHWAQ</sequence>
<dbReference type="GO" id="GO:0005634">
    <property type="term" value="C:nucleus"/>
    <property type="evidence" value="ECO:0007669"/>
    <property type="project" value="UniProtKB-SubCell"/>
</dbReference>
<dbReference type="GO" id="GO:0045944">
    <property type="term" value="P:positive regulation of transcription by RNA polymerase II"/>
    <property type="evidence" value="ECO:0007669"/>
    <property type="project" value="TreeGrafter"/>
</dbReference>
<dbReference type="SMART" id="SM01090">
    <property type="entry name" value="Copper-fist"/>
    <property type="match status" value="1"/>
</dbReference>
<dbReference type="FunFam" id="3.90.430.10:FF:000001">
    <property type="entry name" value="Copper fist DNA-binding protein"/>
    <property type="match status" value="1"/>
</dbReference>
<keyword evidence="6" id="KW-0804">Transcription</keyword>
<dbReference type="HOGENOM" id="CLU_022327_2_0_1"/>
<keyword evidence="11" id="KW-1185">Reference proteome</keyword>
<proteinExistence type="predicted"/>
<dbReference type="EMBL" id="JH921442">
    <property type="protein sequence ID" value="EKD15166.1"/>
    <property type="molecule type" value="Genomic_DNA"/>
</dbReference>
<protein>
    <submittedName>
        <fullName evidence="10">Copper fist DNA binding domain protein</fullName>
    </submittedName>
</protein>